<sequence>MKKVAVILSGCGVFDGAEIHESVLTLLAIERNGATWHCFAPNINQHHVLNHITGEEMAETRNVLVESARISRGKIDDVAHLKAQDFDALIIPGGFGAAKNLSDFALKGAACELNIDVAKACRSFAKAGKPAAYLCIAPHLIPKIYESGVEGTIGNDKETAAAFNKMGGQHVNCPVDDFVYDQEHNVLSTPAYMLAENISQAASGIDRLVTKLISLS</sequence>
<comment type="function">
    <text evidence="1">Displays glyoxalase activity, catalyzing the conversion of glyoxal to glycolate.</text>
</comment>
<organism evidence="2 3">
    <name type="scientific">Vibrio porteresiae DSM 19223</name>
    <dbReference type="NCBI Taxonomy" id="1123496"/>
    <lineage>
        <taxon>Bacteria</taxon>
        <taxon>Pseudomonadati</taxon>
        <taxon>Pseudomonadota</taxon>
        <taxon>Gammaproteobacteria</taxon>
        <taxon>Vibrionales</taxon>
        <taxon>Vibrionaceae</taxon>
        <taxon>Vibrio</taxon>
    </lineage>
</organism>
<reference evidence="2 3" key="1">
    <citation type="submission" date="2023-11" db="EMBL/GenBank/DDBJ databases">
        <title>Plant-associative lifestyle of Vibrio porteresiae and its evolutionary dynamics.</title>
        <authorList>
            <person name="Rameshkumar N."/>
            <person name="Kirti K."/>
        </authorList>
    </citation>
    <scope>NUCLEOTIDE SEQUENCE [LARGE SCALE GENOMIC DNA]</scope>
    <source>
        <strain evidence="2 3">MSSRF30</strain>
    </source>
</reference>
<dbReference type="CDD" id="cd03133">
    <property type="entry name" value="GATase1_ES1"/>
    <property type="match status" value="1"/>
</dbReference>
<dbReference type="GO" id="GO:0016829">
    <property type="term" value="F:lyase activity"/>
    <property type="evidence" value="ECO:0007669"/>
    <property type="project" value="UniProtKB-KW"/>
</dbReference>
<dbReference type="Proteomes" id="UP001304071">
    <property type="component" value="Chromosome 2"/>
</dbReference>
<dbReference type="InterPro" id="IPR029062">
    <property type="entry name" value="Class_I_gatase-like"/>
</dbReference>
<dbReference type="SUPFAM" id="SSF52317">
    <property type="entry name" value="Class I glutamine amidotransferase-like"/>
    <property type="match status" value="1"/>
</dbReference>
<dbReference type="PIRSF" id="PIRSF006320">
    <property type="entry name" value="Elb2"/>
    <property type="match status" value="1"/>
</dbReference>
<evidence type="ECO:0000256" key="1">
    <source>
        <dbReference type="PIRNR" id="PIRNR006320"/>
    </source>
</evidence>
<accession>A0ABZ0QH11</accession>
<dbReference type="PANTHER" id="PTHR10224:SF12">
    <property type="entry name" value="GLYOXALASE ELBB"/>
    <property type="match status" value="1"/>
</dbReference>
<keyword evidence="3" id="KW-1185">Reference proteome</keyword>
<protein>
    <recommendedName>
        <fullName evidence="1">Glyoxalase</fullName>
    </recommendedName>
</protein>
<keyword evidence="1 2" id="KW-0456">Lyase</keyword>
<gene>
    <name evidence="2" type="primary">elbB</name>
    <name evidence="2" type="ORF">R8Z52_22690</name>
</gene>
<evidence type="ECO:0000313" key="3">
    <source>
        <dbReference type="Proteomes" id="UP001304071"/>
    </source>
</evidence>
<comment type="catalytic activity">
    <reaction evidence="1">
        <text>glyoxal + H2O = glycolate + H(+)</text>
        <dbReference type="Rhea" id="RHEA:51672"/>
        <dbReference type="ChEBI" id="CHEBI:15377"/>
        <dbReference type="ChEBI" id="CHEBI:15378"/>
        <dbReference type="ChEBI" id="CHEBI:29805"/>
        <dbReference type="ChEBI" id="CHEBI:34779"/>
    </reaction>
</comment>
<dbReference type="NCBIfam" id="NF008747">
    <property type="entry name" value="PRK11780.1"/>
    <property type="match status" value="1"/>
</dbReference>
<dbReference type="RefSeq" id="WP_261897708.1">
    <property type="nucleotide sequence ID" value="NZ_AP024896.1"/>
</dbReference>
<dbReference type="PANTHER" id="PTHR10224">
    <property type="entry name" value="ES1 PROTEIN HOMOLOG, MITOCHONDRIAL"/>
    <property type="match status" value="1"/>
</dbReference>
<dbReference type="EMBL" id="CP138204">
    <property type="protein sequence ID" value="WPC75730.1"/>
    <property type="molecule type" value="Genomic_DNA"/>
</dbReference>
<dbReference type="InterPro" id="IPR026041">
    <property type="entry name" value="ElbB"/>
</dbReference>
<comment type="similarity">
    <text evidence="1">Belongs to the peptidase C56 family.</text>
</comment>
<dbReference type="Gene3D" id="3.40.50.880">
    <property type="match status" value="1"/>
</dbReference>
<name>A0ABZ0QH11_9VIBR</name>
<evidence type="ECO:0000313" key="2">
    <source>
        <dbReference type="EMBL" id="WPC75730.1"/>
    </source>
</evidence>
<proteinExistence type="inferred from homology"/>